<name>A0AAV3PE81_LITER</name>
<accession>A0AAV3PE81</accession>
<feature type="coiled-coil region" evidence="1">
    <location>
        <begin position="536"/>
        <end position="598"/>
    </location>
</feature>
<evidence type="ECO:0000256" key="1">
    <source>
        <dbReference type="SAM" id="Coils"/>
    </source>
</evidence>
<dbReference type="PANTHER" id="PTHR38394:SF1">
    <property type="entry name" value="NEUROFILAMENT LIGHT PROTEIN"/>
    <property type="match status" value="1"/>
</dbReference>
<keyword evidence="4" id="KW-1185">Reference proteome</keyword>
<feature type="coiled-coil region" evidence="1">
    <location>
        <begin position="461"/>
        <end position="509"/>
    </location>
</feature>
<feature type="compositionally biased region" description="Polar residues" evidence="2">
    <location>
        <begin position="16"/>
        <end position="34"/>
    </location>
</feature>
<dbReference type="PANTHER" id="PTHR38394">
    <property type="entry name" value="NEUROFILAMENT LIGHT PROTEIN"/>
    <property type="match status" value="1"/>
</dbReference>
<evidence type="ECO:0000313" key="4">
    <source>
        <dbReference type="Proteomes" id="UP001454036"/>
    </source>
</evidence>
<feature type="coiled-coil region" evidence="1">
    <location>
        <begin position="328"/>
        <end position="369"/>
    </location>
</feature>
<feature type="compositionally biased region" description="Pro residues" evidence="2">
    <location>
        <begin position="47"/>
        <end position="59"/>
    </location>
</feature>
<evidence type="ECO:0000313" key="3">
    <source>
        <dbReference type="EMBL" id="GAA0149934.1"/>
    </source>
</evidence>
<dbReference type="Proteomes" id="UP001454036">
    <property type="component" value="Unassembled WGS sequence"/>
</dbReference>
<dbReference type="EMBL" id="BAABME010017401">
    <property type="protein sequence ID" value="GAA0149934.1"/>
    <property type="molecule type" value="Genomic_DNA"/>
</dbReference>
<evidence type="ECO:0000256" key="2">
    <source>
        <dbReference type="SAM" id="MobiDB-lite"/>
    </source>
</evidence>
<sequence length="684" mass="76616">MDEDMDSLFEGMVLITPSQSESTNIKQDLSSQPLDENLFSDLTLVTPPSPPSTTTPPPSLSRQLSSATRKKRRPTGLRIGYGRGSSADHLTTTSADVISSYVEGMYDDEKRELVSNGEEIKVIEEERKSSCNDIELRFQEIKNRATEKINSAKEAVSSVSKLRKDAIRRRRKASESLIKASDKFRELEKELEEACEAEDFEKADIVSQSLSSAEDEKEALIASLRAAELDCDELDSKMVRVLQGQIKVEEECASLLEMFAMDAADNAALVMKNAEAMFSIEMEDWLSSSEAVDTKKIELEIESHIMNDTRSNLDNLIEDSLGDDHREKEILYKRKEALTEELEKLLALVKEKEAEIAETNFNIENVEKKIAGTVTGFEEVQSSVNTKYDELQSALLQVERDDQSLTKRKEEIDAHLSLEEHRGSKIKELSRSSLDEANAYLEDVGVRKSLLQVVIKFKEDKEKLAKTEEKLSEDVQSLKHEISAARSSIQDLSSTKSSIQQEIESIKHRLIFIDKRAPELEAEKKVAAGTRNFKEAARVAAEVKALSVEREELQVKVEAMVLDLRKLEENISSTIDIVRATEEQMELKEKEFAIARIQRLTLVAGSAAAERSAALELGDTGEADILLMESESANTEATKLQNMYAIKDDEVASLSKHFISSELLSKLHGKQLEVLAESSKIEEL</sequence>
<organism evidence="3 4">
    <name type="scientific">Lithospermum erythrorhizon</name>
    <name type="common">Purple gromwell</name>
    <name type="synonym">Lithospermum officinale var. erythrorhizon</name>
    <dbReference type="NCBI Taxonomy" id="34254"/>
    <lineage>
        <taxon>Eukaryota</taxon>
        <taxon>Viridiplantae</taxon>
        <taxon>Streptophyta</taxon>
        <taxon>Embryophyta</taxon>
        <taxon>Tracheophyta</taxon>
        <taxon>Spermatophyta</taxon>
        <taxon>Magnoliopsida</taxon>
        <taxon>eudicotyledons</taxon>
        <taxon>Gunneridae</taxon>
        <taxon>Pentapetalae</taxon>
        <taxon>asterids</taxon>
        <taxon>lamiids</taxon>
        <taxon>Boraginales</taxon>
        <taxon>Boraginaceae</taxon>
        <taxon>Boraginoideae</taxon>
        <taxon>Lithospermeae</taxon>
        <taxon>Lithospermum</taxon>
    </lineage>
</organism>
<protein>
    <recommendedName>
        <fullName evidence="5">UVR domain-containing protein</fullName>
    </recommendedName>
</protein>
<proteinExistence type="predicted"/>
<dbReference type="AlphaFoldDB" id="A0AAV3PE81"/>
<feature type="region of interest" description="Disordered" evidence="2">
    <location>
        <begin position="1"/>
        <end position="86"/>
    </location>
</feature>
<feature type="coiled-coil region" evidence="1">
    <location>
        <begin position="170"/>
        <end position="237"/>
    </location>
</feature>
<comment type="caution">
    <text evidence="3">The sequence shown here is derived from an EMBL/GenBank/DDBJ whole genome shotgun (WGS) entry which is preliminary data.</text>
</comment>
<gene>
    <name evidence="3" type="ORF">LIER_37028</name>
</gene>
<evidence type="ECO:0008006" key="5">
    <source>
        <dbReference type="Google" id="ProtNLM"/>
    </source>
</evidence>
<keyword evidence="1" id="KW-0175">Coiled coil</keyword>
<reference evidence="3 4" key="1">
    <citation type="submission" date="2024-01" db="EMBL/GenBank/DDBJ databases">
        <title>The complete chloroplast genome sequence of Lithospermum erythrorhizon: insights into the phylogenetic relationship among Boraginaceae species and the maternal lineages of purple gromwells.</title>
        <authorList>
            <person name="Okada T."/>
            <person name="Watanabe K."/>
        </authorList>
    </citation>
    <scope>NUCLEOTIDE SEQUENCE [LARGE SCALE GENOMIC DNA]</scope>
</reference>